<evidence type="ECO:0000313" key="3">
    <source>
        <dbReference type="EMBL" id="NYG99819.1"/>
    </source>
</evidence>
<name>A0A852YQ12_9MICO</name>
<proteinExistence type="predicted"/>
<feature type="region of interest" description="Disordered" evidence="1">
    <location>
        <begin position="30"/>
        <end position="52"/>
    </location>
</feature>
<protein>
    <submittedName>
        <fullName evidence="3">Uncharacterized protein</fullName>
    </submittedName>
</protein>
<gene>
    <name evidence="3" type="ORF">BJ979_002445</name>
</gene>
<keyword evidence="2" id="KW-0732">Signal</keyword>
<dbReference type="RefSeq" id="WP_179568246.1">
    <property type="nucleotide sequence ID" value="NZ_JACBZY010000001.1"/>
</dbReference>
<dbReference type="EMBL" id="JACBZY010000001">
    <property type="protein sequence ID" value="NYG99819.1"/>
    <property type="molecule type" value="Genomic_DNA"/>
</dbReference>
<evidence type="ECO:0000256" key="1">
    <source>
        <dbReference type="SAM" id="MobiDB-lite"/>
    </source>
</evidence>
<feature type="signal peptide" evidence="2">
    <location>
        <begin position="1"/>
        <end position="27"/>
    </location>
</feature>
<sequence length="227" mass="22625">MPRVPRLAAIPLVVLASAALLVLSGCAATPAKPAPKPSATRTAAAPSPSAKPAGEVTVVIDADSVTVLDASGGTAASVPFTADAATASSRLGSALDETPVSATVTDDACYPMLDEQSFGGLHIYSSPDGLTRPLNAQFYVTADAAKTAGGVRIELPSGQAVGDAGDDVIEANLKAPRFESADGTEVHYDVASGSASGDPGTYYGALALISSGKLASIGSPVFYARDC</sequence>
<keyword evidence="4" id="KW-1185">Reference proteome</keyword>
<reference evidence="3 4" key="1">
    <citation type="submission" date="2020-07" db="EMBL/GenBank/DDBJ databases">
        <title>Sequencing the genomes of 1000 actinobacteria strains.</title>
        <authorList>
            <person name="Klenk H.-P."/>
        </authorList>
    </citation>
    <scope>NUCLEOTIDE SEQUENCE [LARGE SCALE GENOMIC DNA]</scope>
    <source>
        <strain evidence="3 4">DSM 23141</strain>
    </source>
</reference>
<dbReference type="AlphaFoldDB" id="A0A852YQ12"/>
<organism evidence="3 4">
    <name type="scientific">Schumannella luteola</name>
    <dbReference type="NCBI Taxonomy" id="472059"/>
    <lineage>
        <taxon>Bacteria</taxon>
        <taxon>Bacillati</taxon>
        <taxon>Actinomycetota</taxon>
        <taxon>Actinomycetes</taxon>
        <taxon>Micrococcales</taxon>
        <taxon>Microbacteriaceae</taxon>
        <taxon>Schumannella</taxon>
    </lineage>
</organism>
<dbReference type="Proteomes" id="UP000553888">
    <property type="component" value="Unassembled WGS sequence"/>
</dbReference>
<evidence type="ECO:0000313" key="4">
    <source>
        <dbReference type="Proteomes" id="UP000553888"/>
    </source>
</evidence>
<dbReference type="PROSITE" id="PS51257">
    <property type="entry name" value="PROKAR_LIPOPROTEIN"/>
    <property type="match status" value="1"/>
</dbReference>
<evidence type="ECO:0000256" key="2">
    <source>
        <dbReference type="SAM" id="SignalP"/>
    </source>
</evidence>
<accession>A0A852YQ12</accession>
<feature type="chain" id="PRO_5038540221" evidence="2">
    <location>
        <begin position="28"/>
        <end position="227"/>
    </location>
</feature>
<comment type="caution">
    <text evidence="3">The sequence shown here is derived from an EMBL/GenBank/DDBJ whole genome shotgun (WGS) entry which is preliminary data.</text>
</comment>